<dbReference type="eggNOG" id="COG1713">
    <property type="taxonomic scope" value="Bacteria"/>
</dbReference>
<dbReference type="PANTHER" id="PTHR35795">
    <property type="entry name" value="SLR1885 PROTEIN"/>
    <property type="match status" value="1"/>
</dbReference>
<dbReference type="KEGG" id="ols:Olsu_0870"/>
<evidence type="ECO:0000256" key="6">
    <source>
        <dbReference type="ARBA" id="ARBA00049417"/>
    </source>
</evidence>
<feature type="domain" description="HD" evidence="7">
    <location>
        <begin position="32"/>
        <end position="147"/>
    </location>
</feature>
<dbReference type="STRING" id="633147.Olsu_0870"/>
<dbReference type="NCBIfam" id="TIGR00277">
    <property type="entry name" value="HDIG"/>
    <property type="match status" value="1"/>
</dbReference>
<dbReference type="SMART" id="SM00471">
    <property type="entry name" value="HDc"/>
    <property type="match status" value="1"/>
</dbReference>
<dbReference type="Pfam" id="PF01966">
    <property type="entry name" value="HD"/>
    <property type="match status" value="1"/>
</dbReference>
<evidence type="ECO:0000256" key="5">
    <source>
        <dbReference type="ARBA" id="ARBA00023004"/>
    </source>
</evidence>
<dbReference type="InterPro" id="IPR051094">
    <property type="entry name" value="Diverse_Catalytic_Enzymes"/>
</dbReference>
<sequence length="214" mass="23547">MDRMADYTEEQAATIGRLEHDLGERMSARPQRLAHSLSVAHTAEEMALLYGVDAFQARVAGILHDWDKALTTEELKADAHAMGIDLGVDMSLVIPLLHGLTAARRLRSSYPELPEPVFAAIERHTMAAVEMAPLDQVLFVADGIEPLRGDAKGIREVRELVGVASLGELFWRSFVGGIVYVLETNRYLYPGTLEIYNALALRRAPGPTDLKGNL</sequence>
<dbReference type="GeneID" id="78512287"/>
<organism evidence="8 9">
    <name type="scientific">Olsenella uli (strain ATCC 49627 / DSM 7084 / CCUG 31166 / CIP 109912 / JCM 12494 / LMG 11480 / NCIMB 702895 / VPI D76D-27C)</name>
    <name type="common">Lactobacillus uli</name>
    <dbReference type="NCBI Taxonomy" id="633147"/>
    <lineage>
        <taxon>Bacteria</taxon>
        <taxon>Bacillati</taxon>
        <taxon>Actinomycetota</taxon>
        <taxon>Coriobacteriia</taxon>
        <taxon>Coriobacteriales</taxon>
        <taxon>Atopobiaceae</taxon>
        <taxon>Olsenella</taxon>
    </lineage>
</organism>
<dbReference type="SUPFAM" id="SSF109604">
    <property type="entry name" value="HD-domain/PDEase-like"/>
    <property type="match status" value="1"/>
</dbReference>
<dbReference type="NCBIfam" id="TIGR00488">
    <property type="entry name" value="bis(5'-nucleosyl)-tetraphosphatase (symmetrical) YqeK"/>
    <property type="match status" value="1"/>
</dbReference>
<dbReference type="OrthoDB" id="3172589at2"/>
<dbReference type="InterPro" id="IPR006675">
    <property type="entry name" value="HDIG_dom"/>
</dbReference>
<evidence type="ECO:0000256" key="3">
    <source>
        <dbReference type="ARBA" id="ARBA00022741"/>
    </source>
</evidence>
<evidence type="ECO:0000313" key="8">
    <source>
        <dbReference type="EMBL" id="ADK67982.1"/>
    </source>
</evidence>
<keyword evidence="2" id="KW-0479">Metal-binding</keyword>
<protein>
    <recommendedName>
        <fullName evidence="1">bis(5'-nucleosyl)-tetraphosphatase (symmetrical)</fullName>
        <ecNumber evidence="1">3.6.1.41</ecNumber>
    </recommendedName>
</protein>
<dbReference type="InterPro" id="IPR006674">
    <property type="entry name" value="HD_domain"/>
</dbReference>
<dbReference type="PROSITE" id="PS51831">
    <property type="entry name" value="HD"/>
    <property type="match status" value="1"/>
</dbReference>
<dbReference type="EC" id="3.6.1.41" evidence="1"/>
<name>E1R018_OLSUV</name>
<evidence type="ECO:0000313" key="9">
    <source>
        <dbReference type="Proteomes" id="UP000000333"/>
    </source>
</evidence>
<evidence type="ECO:0000259" key="7">
    <source>
        <dbReference type="PROSITE" id="PS51831"/>
    </source>
</evidence>
<accession>E1R018</accession>
<proteinExistence type="predicted"/>
<dbReference type="PANTHER" id="PTHR35795:SF1">
    <property type="entry name" value="BIS(5'-NUCLEOSYL)-TETRAPHOSPHATASE, SYMMETRICAL"/>
    <property type="match status" value="1"/>
</dbReference>
<reference evidence="8 9" key="1">
    <citation type="journal article" date="2010" name="Stand. Genomic Sci.">
        <title>Complete genome sequence of Olsenella uli type strain (VPI D76D-27C).</title>
        <authorList>
            <person name="Goker M."/>
            <person name="Held B."/>
            <person name="Lucas S."/>
            <person name="Nolan M."/>
            <person name="Yasawong M."/>
            <person name="Glavina Del Rio T."/>
            <person name="Tice H."/>
            <person name="Cheng J.F."/>
            <person name="Bruce D."/>
            <person name="Detter J.C."/>
            <person name="Tapia R."/>
            <person name="Han C."/>
            <person name="Goodwin L."/>
            <person name="Pitluck S."/>
            <person name="Liolios K."/>
            <person name="Ivanova N."/>
            <person name="Mavromatis K."/>
            <person name="Mikhailova N."/>
            <person name="Pati A."/>
            <person name="Chen A."/>
            <person name="Palaniappan K."/>
            <person name="Land M."/>
            <person name="Hauser L."/>
            <person name="Chang Y.J."/>
            <person name="Jeffries C.D."/>
            <person name="Rohde M."/>
            <person name="Sikorski J."/>
            <person name="Pukall R."/>
            <person name="Woyke T."/>
            <person name="Bristow J."/>
            <person name="Eisen J.A."/>
            <person name="Markowitz V."/>
            <person name="Hugenholtz P."/>
            <person name="Kyrpides N.C."/>
            <person name="Klenk H.P."/>
            <person name="Lapidus A."/>
        </authorList>
    </citation>
    <scope>NUCLEOTIDE SEQUENCE [LARGE SCALE GENOMIC DNA]</scope>
    <source>
        <strain evidence="9">ATCC 49627 / DSM 7084 / CIP 109912 / JCM 12494 / NCIMB 702895 / VPI D76D-27C</strain>
    </source>
</reference>
<comment type="catalytic activity">
    <reaction evidence="6">
        <text>P(1),P(4)-bis(5'-adenosyl) tetraphosphate + H2O = 2 ADP + 2 H(+)</text>
        <dbReference type="Rhea" id="RHEA:24252"/>
        <dbReference type="ChEBI" id="CHEBI:15377"/>
        <dbReference type="ChEBI" id="CHEBI:15378"/>
        <dbReference type="ChEBI" id="CHEBI:58141"/>
        <dbReference type="ChEBI" id="CHEBI:456216"/>
        <dbReference type="EC" id="3.6.1.41"/>
    </reaction>
</comment>
<dbReference type="EMBL" id="CP002106">
    <property type="protein sequence ID" value="ADK67982.1"/>
    <property type="molecule type" value="Genomic_DNA"/>
</dbReference>
<evidence type="ECO:0000256" key="2">
    <source>
        <dbReference type="ARBA" id="ARBA00022723"/>
    </source>
</evidence>
<dbReference type="RefSeq" id="WP_013251734.1">
    <property type="nucleotide sequence ID" value="NC_014363.1"/>
</dbReference>
<gene>
    <name evidence="8" type="ordered locus">Olsu_0870</name>
</gene>
<dbReference type="Proteomes" id="UP000000333">
    <property type="component" value="Chromosome"/>
</dbReference>
<evidence type="ECO:0000256" key="4">
    <source>
        <dbReference type="ARBA" id="ARBA00022801"/>
    </source>
</evidence>
<dbReference type="Gene3D" id="1.10.3210.10">
    <property type="entry name" value="Hypothetical protein af1432"/>
    <property type="match status" value="1"/>
</dbReference>
<dbReference type="HOGENOM" id="CLU_089580_1_2_11"/>
<dbReference type="AlphaFoldDB" id="E1R018"/>
<evidence type="ECO:0000256" key="1">
    <source>
        <dbReference type="ARBA" id="ARBA00012506"/>
    </source>
</evidence>
<dbReference type="InterPro" id="IPR003607">
    <property type="entry name" value="HD/PDEase_dom"/>
</dbReference>
<dbReference type="GO" id="GO:0046872">
    <property type="term" value="F:metal ion binding"/>
    <property type="evidence" value="ECO:0007669"/>
    <property type="project" value="UniProtKB-KW"/>
</dbReference>
<dbReference type="GO" id="GO:0008803">
    <property type="term" value="F:bis(5'-nucleosyl)-tetraphosphatase (symmetrical) activity"/>
    <property type="evidence" value="ECO:0007669"/>
    <property type="project" value="UniProtKB-EC"/>
</dbReference>
<keyword evidence="9" id="KW-1185">Reference proteome</keyword>
<dbReference type="InterPro" id="IPR005249">
    <property type="entry name" value="YqeK"/>
</dbReference>
<dbReference type="CDD" id="cd00077">
    <property type="entry name" value="HDc"/>
    <property type="match status" value="1"/>
</dbReference>
<keyword evidence="5" id="KW-0408">Iron</keyword>
<dbReference type="GO" id="GO:0000166">
    <property type="term" value="F:nucleotide binding"/>
    <property type="evidence" value="ECO:0007669"/>
    <property type="project" value="UniProtKB-KW"/>
</dbReference>
<keyword evidence="3" id="KW-0547">Nucleotide-binding</keyword>
<keyword evidence="4 8" id="KW-0378">Hydrolase</keyword>